<keyword evidence="2" id="KW-1185">Reference proteome</keyword>
<reference evidence="1 2" key="1">
    <citation type="submission" date="2021-12" db="EMBL/GenBank/DDBJ databases">
        <title>Genome sequencing of bacteria with rrn-lacking chromosome and rrn-plasmid.</title>
        <authorList>
            <person name="Anda M."/>
            <person name="Iwasaki W."/>
        </authorList>
    </citation>
    <scope>NUCLEOTIDE SEQUENCE [LARGE SCALE GENOMIC DNA]</scope>
    <source>
        <strain evidence="1 2">NBRC 101262</strain>
        <plasmid evidence="1 2">pPP2</plasmid>
    </source>
</reference>
<geneLocation type="plasmid" evidence="1 2">
    <name>pPP2</name>
</geneLocation>
<dbReference type="EMBL" id="AP025294">
    <property type="protein sequence ID" value="BDD01416.1"/>
    <property type="molecule type" value="Genomic_DNA"/>
</dbReference>
<sequence>MRTSKDITNTPKTSDLNKWADYIELLCLKNPDGLLTCDALYDRITDEKDSTDDDNEDTGITESESNDRLMQKVIDRFTFVSSRVHHYLDFYPFEFDTSENIIYLKKELFRKHYFYLYLLYSSNLDYYKEHMSDLTSNFELISTFSLKSHLPRFTQVHSFGKSKIKSKKFNQNKLSDKIRELSKELRLELSPYFSEDKISGDFGLDIVAWYNHDNNEAGPIFFGQCACGFDWEAKQFDAHYDKWKNCISFRHPPVSTIYIPKSFRDTSGLWLDDMKIYSTIVFDRLRILKRMYRRYLKEIHKISKPFVDKELKEKLAVAE</sequence>
<name>A0ABM7VK90_9BACT</name>
<accession>A0ABM7VK90</accession>
<keyword evidence="1" id="KW-0614">Plasmid</keyword>
<dbReference type="RefSeq" id="WP_338398711.1">
    <property type="nucleotide sequence ID" value="NZ_AP025294.1"/>
</dbReference>
<evidence type="ECO:0000313" key="1">
    <source>
        <dbReference type="EMBL" id="BDD01416.1"/>
    </source>
</evidence>
<proteinExistence type="predicted"/>
<dbReference type="Proteomes" id="UP001354989">
    <property type="component" value="Plasmid pPP2"/>
</dbReference>
<gene>
    <name evidence="1" type="ORF">PEPS_36960</name>
</gene>
<evidence type="ECO:0000313" key="2">
    <source>
        <dbReference type="Proteomes" id="UP001354989"/>
    </source>
</evidence>
<organism evidence="1 2">
    <name type="scientific">Persicobacter psychrovividus</name>
    <dbReference type="NCBI Taxonomy" id="387638"/>
    <lineage>
        <taxon>Bacteria</taxon>
        <taxon>Pseudomonadati</taxon>
        <taxon>Bacteroidota</taxon>
        <taxon>Cytophagia</taxon>
        <taxon>Cytophagales</taxon>
        <taxon>Persicobacteraceae</taxon>
        <taxon>Persicobacter</taxon>
    </lineage>
</organism>
<protein>
    <submittedName>
        <fullName evidence="1">Uncharacterized protein</fullName>
    </submittedName>
</protein>